<dbReference type="InterPro" id="IPR014718">
    <property type="entry name" value="GH-type_carb-bd"/>
</dbReference>
<feature type="domain" description="GH15-like" evidence="1">
    <location>
        <begin position="298"/>
        <end position="617"/>
    </location>
</feature>
<proteinExistence type="predicted"/>
<dbReference type="SUPFAM" id="SSF48208">
    <property type="entry name" value="Six-hairpin glycosidases"/>
    <property type="match status" value="1"/>
</dbReference>
<dbReference type="GO" id="GO:0004553">
    <property type="term" value="F:hydrolase activity, hydrolyzing O-glycosyl compounds"/>
    <property type="evidence" value="ECO:0007669"/>
    <property type="project" value="UniProtKB-ARBA"/>
</dbReference>
<sequence length="684" mass="77377">MSLNSKPLLIEAIVGNGRMLGTLGGNGQLHRLWWPQINSPHHINEFLFGIYVEKWSREIAWLNSESWTHRQYYLEDTNCLVTVSTCEGLPVAFEVTDFCLPDSDALVRNVVLKSQEQNSLNVTLYVSAAFAIAESTRYNAVYFDKEHDALVFYRHRYAFTIGSDRECSGYEAGKERHMLSNGRGSGRNHLNSIHLEEANHDGHETHTDYTLHLNGTEAAVGMHGALSWNFTLSAEESLNVPIFLSAGESCELAVAGLKAAQSRGASRLLDDTILYWNRFLQQSRPLHTTNDKIIRLFKRSILAIKILCDKTGAITAAPEFDEDYTRCGGYSFCWGRDAAYVCSAIDQAGYPDLVTHFYDWTLKAQSPDGSWAQRHFMDSCLAPQWGFQVDETGSILWGMWQHYQVLDTTKAETCTVAFEFAERMWDPVKRAADFLTIFIDHETKLPRASKDLWEERFGQHLYSAAAVYGGLKSAVEFALLLGHVLESKPWDDAANNILDSIVKIGWSEERGHFLRSLKAQIPESIYRDCKLKGIRAYTQTEDKGYIRYYANIDHTIDTSLLGLCVPFGVIRANESKMALTANEIRKKLTVPRVGGLKRYEDDHYVGGNPWIVTTSWMGLYDLKRGEVDLSMQSLVWAINHQTSLGLLPEQIDKETGETAWVVPLTWSHAMYILHVVALDELNTI</sequence>
<organism evidence="2 3">
    <name type="scientific">Riccia fluitans</name>
    <dbReference type="NCBI Taxonomy" id="41844"/>
    <lineage>
        <taxon>Eukaryota</taxon>
        <taxon>Viridiplantae</taxon>
        <taxon>Streptophyta</taxon>
        <taxon>Embryophyta</taxon>
        <taxon>Marchantiophyta</taxon>
        <taxon>Marchantiopsida</taxon>
        <taxon>Marchantiidae</taxon>
        <taxon>Marchantiales</taxon>
        <taxon>Ricciaceae</taxon>
        <taxon>Riccia</taxon>
    </lineage>
</organism>
<dbReference type="InterPro" id="IPR012341">
    <property type="entry name" value="6hp_glycosidase-like_sf"/>
</dbReference>
<dbReference type="PANTHER" id="PTHR31616">
    <property type="entry name" value="TREHALASE"/>
    <property type="match status" value="1"/>
</dbReference>
<dbReference type="Pfam" id="PF00723">
    <property type="entry name" value="Glyco_hydro_15"/>
    <property type="match status" value="1"/>
</dbReference>
<dbReference type="InterPro" id="IPR011613">
    <property type="entry name" value="GH15-like"/>
</dbReference>
<reference evidence="2 3" key="1">
    <citation type="submission" date="2024-09" db="EMBL/GenBank/DDBJ databases">
        <title>Chromosome-scale assembly of Riccia fluitans.</title>
        <authorList>
            <person name="Paukszto L."/>
            <person name="Sawicki J."/>
            <person name="Karawczyk K."/>
            <person name="Piernik-Szablinska J."/>
            <person name="Szczecinska M."/>
            <person name="Mazdziarz M."/>
        </authorList>
    </citation>
    <scope>NUCLEOTIDE SEQUENCE [LARGE SCALE GENOMIC DNA]</scope>
    <source>
        <strain evidence="2">Rf_01</strain>
        <tissue evidence="2">Aerial parts of the thallus</tissue>
    </source>
</reference>
<evidence type="ECO:0000313" key="2">
    <source>
        <dbReference type="EMBL" id="KAL2632897.1"/>
    </source>
</evidence>
<dbReference type="Proteomes" id="UP001605036">
    <property type="component" value="Unassembled WGS sequence"/>
</dbReference>
<keyword evidence="3" id="KW-1185">Reference proteome</keyword>
<evidence type="ECO:0000313" key="3">
    <source>
        <dbReference type="Proteomes" id="UP001605036"/>
    </source>
</evidence>
<dbReference type="Gene3D" id="2.70.98.10">
    <property type="match status" value="1"/>
</dbReference>
<comment type="caution">
    <text evidence="2">The sequence shown here is derived from an EMBL/GenBank/DDBJ whole genome shotgun (WGS) entry which is preliminary data.</text>
</comment>
<gene>
    <name evidence="2" type="ORF">R1flu_004376</name>
</gene>
<dbReference type="Gene3D" id="1.50.10.10">
    <property type="match status" value="1"/>
</dbReference>
<accession>A0ABD1YQ41</accession>
<protein>
    <recommendedName>
        <fullName evidence="1">GH15-like domain-containing protein</fullName>
    </recommendedName>
</protein>
<name>A0ABD1YQ41_9MARC</name>
<dbReference type="AlphaFoldDB" id="A0ABD1YQ41"/>
<dbReference type="InterPro" id="IPR008928">
    <property type="entry name" value="6-hairpin_glycosidase_sf"/>
</dbReference>
<evidence type="ECO:0000259" key="1">
    <source>
        <dbReference type="Pfam" id="PF00723"/>
    </source>
</evidence>
<dbReference type="PANTHER" id="PTHR31616:SF0">
    <property type="entry name" value="GLUCAN 1,4-ALPHA-GLUCOSIDASE"/>
    <property type="match status" value="1"/>
</dbReference>
<dbReference type="EMBL" id="JBHFFA010000003">
    <property type="protein sequence ID" value="KAL2632897.1"/>
    <property type="molecule type" value="Genomic_DNA"/>
</dbReference>